<dbReference type="GO" id="GO:0052689">
    <property type="term" value="F:carboxylic ester hydrolase activity"/>
    <property type="evidence" value="ECO:0007669"/>
    <property type="project" value="UniProtKB-ARBA"/>
</dbReference>
<dbReference type="PANTHER" id="PTHR22946:SF9">
    <property type="entry name" value="POLYKETIDE TRANSFERASE AF380"/>
    <property type="match status" value="1"/>
</dbReference>
<keyword evidence="1 3" id="KW-0378">Hydrolase</keyword>
<dbReference type="KEGG" id="elio:KO353_05750"/>
<dbReference type="EMBL" id="CP076448">
    <property type="protein sequence ID" value="QXM25708.1"/>
    <property type="molecule type" value="Genomic_DNA"/>
</dbReference>
<dbReference type="Proteomes" id="UP000694001">
    <property type="component" value="Chromosome"/>
</dbReference>
<evidence type="ECO:0000313" key="3">
    <source>
        <dbReference type="EMBL" id="QXM25708.1"/>
    </source>
</evidence>
<keyword evidence="4" id="KW-1185">Reference proteome</keyword>
<organism evidence="3 4">
    <name type="scientific">Elioraea tepida</name>
    <dbReference type="NCBI Taxonomy" id="2843330"/>
    <lineage>
        <taxon>Bacteria</taxon>
        <taxon>Pseudomonadati</taxon>
        <taxon>Pseudomonadota</taxon>
        <taxon>Alphaproteobacteria</taxon>
        <taxon>Acetobacterales</taxon>
        <taxon>Elioraeaceae</taxon>
        <taxon>Elioraea</taxon>
    </lineage>
</organism>
<evidence type="ECO:0000256" key="1">
    <source>
        <dbReference type="ARBA" id="ARBA00022801"/>
    </source>
</evidence>
<dbReference type="InterPro" id="IPR002925">
    <property type="entry name" value="Dienelactn_hydro"/>
</dbReference>
<dbReference type="AlphaFoldDB" id="A0A975U4S1"/>
<name>A0A975U4S1_9PROT</name>
<accession>A0A975U4S1</accession>
<evidence type="ECO:0000259" key="2">
    <source>
        <dbReference type="Pfam" id="PF01738"/>
    </source>
</evidence>
<dbReference type="Pfam" id="PF01738">
    <property type="entry name" value="DLH"/>
    <property type="match status" value="1"/>
</dbReference>
<sequence>MTLPPGAGPFPAVVVLHSTAGIDGRATPYVQALREAGIAALQIDMWGPRGVLPGVDLSRARPRSTFHTIADAVGALEFLAAHPMIDRDRIGVMGQSWGAVMGLLLASPEVRSAFPKPDVWFKGVASLYPVCWAFAVPGTASHRVVTGRWPLMPILVLAAGIEDYDTRPDGQDCRDAFGGRTSPQSGALVLLHVYDGVTHAWDRLRQGEVTFFDPAAAGGRGGPVRVVRNEEAARDSVRRVRDFFATVLTPSPPAGLR</sequence>
<dbReference type="PANTHER" id="PTHR22946">
    <property type="entry name" value="DIENELACTONE HYDROLASE DOMAIN-CONTAINING PROTEIN-RELATED"/>
    <property type="match status" value="1"/>
</dbReference>
<gene>
    <name evidence="3" type="ORF">KO353_05750</name>
</gene>
<proteinExistence type="predicted"/>
<evidence type="ECO:0000313" key="4">
    <source>
        <dbReference type="Proteomes" id="UP000694001"/>
    </source>
</evidence>
<protein>
    <submittedName>
        <fullName evidence="3">Dienelactone hydrolase family protein</fullName>
    </submittedName>
</protein>
<reference evidence="3" key="1">
    <citation type="submission" date="2021-06" db="EMBL/GenBank/DDBJ databases">
        <title>Elioraea tepida, sp. nov., a moderately thermophilic aerobic anoxygenic phototrophic bacterium isolated from an alkaline siliceous hot spring mat community in Yellowstone National Park, WY, USA.</title>
        <authorList>
            <person name="Saini M.K."/>
            <person name="Yoshida S."/>
            <person name="Sebastian A."/>
            <person name="Hirose S."/>
            <person name="Hara E."/>
            <person name="Tamaki H."/>
            <person name="Soulier N.T."/>
            <person name="Albert I."/>
            <person name="Hanada S."/>
            <person name="Bryant D.A."/>
            <person name="Tank M."/>
        </authorList>
    </citation>
    <scope>NUCLEOTIDE SEQUENCE</scope>
    <source>
        <strain evidence="3">MS-P2</strain>
    </source>
</reference>
<dbReference type="InterPro" id="IPR050261">
    <property type="entry name" value="FrsA_esterase"/>
</dbReference>
<feature type="domain" description="Dienelactone hydrolase" evidence="2">
    <location>
        <begin position="4"/>
        <end position="247"/>
    </location>
</feature>